<proteinExistence type="predicted"/>
<feature type="transmembrane region" description="Helical" evidence="1">
    <location>
        <begin position="38"/>
        <end position="57"/>
    </location>
</feature>
<evidence type="ECO:0000313" key="3">
    <source>
        <dbReference type="Proteomes" id="UP000004500"/>
    </source>
</evidence>
<feature type="transmembrane region" description="Helical" evidence="1">
    <location>
        <begin position="135"/>
        <end position="156"/>
    </location>
</feature>
<feature type="transmembrane region" description="Helical" evidence="1">
    <location>
        <begin position="69"/>
        <end position="90"/>
    </location>
</feature>
<evidence type="ECO:0000313" key="2">
    <source>
        <dbReference type="EMBL" id="EFU62607.1"/>
    </source>
</evidence>
<dbReference type="AlphaFoldDB" id="E6KN03"/>
<sequence>MLDYLFAIFFMGFPGLQILIIVLSIFLALKRNKLNKRVYGIFFPIVITLCNIWLISIDRTELFDDVLRFQFFLISFCFPMLITAVIYHALRLSSIYSLLRWKMIVISFCYLIGLVFHLVNTMYWNEIFQGHQTVFNALLIGTAVISFLPSIYLFFVQRKVEQGPIS</sequence>
<gene>
    <name evidence="2" type="ORF">HMPREF8578_1618</name>
</gene>
<keyword evidence="1" id="KW-0472">Membrane</keyword>
<dbReference type="EMBL" id="AEPO01000014">
    <property type="protein sequence ID" value="EFU62607.1"/>
    <property type="molecule type" value="Genomic_DNA"/>
</dbReference>
<dbReference type="RefSeq" id="WP_000888179.1">
    <property type="nucleotide sequence ID" value="NZ_GL622183.1"/>
</dbReference>
<accession>E6KN03</accession>
<keyword evidence="1" id="KW-0812">Transmembrane</keyword>
<comment type="caution">
    <text evidence="2">The sequence shown here is derived from an EMBL/GenBank/DDBJ whole genome shotgun (WGS) entry which is preliminary data.</text>
</comment>
<evidence type="ECO:0000256" key="1">
    <source>
        <dbReference type="SAM" id="Phobius"/>
    </source>
</evidence>
<organism evidence="2 3">
    <name type="scientific">Streptococcus oralis ATCC 49296</name>
    <dbReference type="NCBI Taxonomy" id="888049"/>
    <lineage>
        <taxon>Bacteria</taxon>
        <taxon>Bacillati</taxon>
        <taxon>Bacillota</taxon>
        <taxon>Bacilli</taxon>
        <taxon>Lactobacillales</taxon>
        <taxon>Streptococcaceae</taxon>
        <taxon>Streptococcus</taxon>
    </lineage>
</organism>
<name>E6KN03_STROR</name>
<dbReference type="Proteomes" id="UP000004500">
    <property type="component" value="Unassembled WGS sequence"/>
</dbReference>
<keyword evidence="1" id="KW-1133">Transmembrane helix</keyword>
<reference evidence="2 3" key="1">
    <citation type="submission" date="2010-11" db="EMBL/GenBank/DDBJ databases">
        <authorList>
            <person name="Muzny D."/>
            <person name="Qin X."/>
            <person name="Deng J."/>
            <person name="Jiang H."/>
            <person name="Liu Y."/>
            <person name="Qu J."/>
            <person name="Song X.-Z."/>
            <person name="Zhang L."/>
            <person name="Thornton R."/>
            <person name="Coyle M."/>
            <person name="Francisco L."/>
            <person name="Jackson L."/>
            <person name="Javaid M."/>
            <person name="Korchina V."/>
            <person name="Kovar C."/>
            <person name="Mata R."/>
            <person name="Mathew T."/>
            <person name="Ngo R."/>
            <person name="Nguyen L."/>
            <person name="Nguyen N."/>
            <person name="Okwuonu G."/>
            <person name="Ongeri F."/>
            <person name="Pham C."/>
            <person name="Simmons D."/>
            <person name="Wilczek-Boney K."/>
            <person name="Hale W."/>
            <person name="Jakkamsetti A."/>
            <person name="Pham P."/>
            <person name="Ruth R."/>
            <person name="San Lucas F."/>
            <person name="Warren J."/>
            <person name="Zhang J."/>
            <person name="Zhao Z."/>
            <person name="Zhou C."/>
            <person name="Zhu D."/>
            <person name="Lee S."/>
            <person name="Bess C."/>
            <person name="Blankenburg K."/>
            <person name="Forbes L."/>
            <person name="Fu Q."/>
            <person name="Gubbala S."/>
            <person name="Hirani K."/>
            <person name="Jayaseelan J.C."/>
            <person name="Lara F."/>
            <person name="Munidasa M."/>
            <person name="Palculict T."/>
            <person name="Patil S."/>
            <person name="Pu L.-L."/>
            <person name="Saada N."/>
            <person name="Tang L."/>
            <person name="Weissenberger G."/>
            <person name="Zhu Y."/>
            <person name="Hemphill L."/>
            <person name="Shang Y."/>
            <person name="Youmans B."/>
            <person name="Ayvaz T."/>
            <person name="Ross M."/>
            <person name="Santibanez J."/>
            <person name="Aqrawi P."/>
            <person name="Gross S."/>
            <person name="Joshi V."/>
            <person name="Fowler G."/>
            <person name="Nazareth L."/>
            <person name="Reid J."/>
            <person name="Worley K."/>
            <person name="Petrosino J."/>
            <person name="Highlander S."/>
            <person name="Gibbs R."/>
        </authorList>
    </citation>
    <scope>NUCLEOTIDE SEQUENCE [LARGE SCALE GENOMIC DNA]</scope>
    <source>
        <strain evidence="2 3">ATCC 49296</strain>
    </source>
</reference>
<dbReference type="HOGENOM" id="CLU_1626164_0_0_9"/>
<protein>
    <submittedName>
        <fullName evidence="2">Uncharacterized protein</fullName>
    </submittedName>
</protein>
<feature type="transmembrane region" description="Helical" evidence="1">
    <location>
        <begin position="6"/>
        <end position="29"/>
    </location>
</feature>
<dbReference type="eggNOG" id="ENOG50304RN">
    <property type="taxonomic scope" value="Bacteria"/>
</dbReference>
<feature type="transmembrane region" description="Helical" evidence="1">
    <location>
        <begin position="102"/>
        <end position="123"/>
    </location>
</feature>